<evidence type="ECO:0000256" key="2">
    <source>
        <dbReference type="ARBA" id="ARBA00093628"/>
    </source>
</evidence>
<name>A0ABP3WFZ7_9GAMM</name>
<dbReference type="EMBL" id="BAAAFA010000005">
    <property type="protein sequence ID" value="GAA0817001.1"/>
    <property type="molecule type" value="Genomic_DNA"/>
</dbReference>
<accession>A0ABP3WFZ7</accession>
<comment type="similarity">
    <text evidence="1">Belongs to the MaoP family.</text>
</comment>
<protein>
    <recommendedName>
        <fullName evidence="2">Macrodomain Ori protein</fullName>
    </recommendedName>
</protein>
<sequence>MQTKIRKGQRAFYGDSVFPHGIARSGYFNKREAEELELYGDTFEGLLSGRLLSENREEKRFIANIGVEHTDLYPVRLWQKYLNALAHIKRRHGFMISEARSRGSVVTPDVEVEPDIVMND</sequence>
<dbReference type="InterPro" id="IPR007335">
    <property type="entry name" value="DUF413"/>
</dbReference>
<keyword evidence="4" id="KW-1185">Reference proteome</keyword>
<organism evidence="3 4">
    <name type="scientific">Colwellia asteriadis</name>
    <dbReference type="NCBI Taxonomy" id="517723"/>
    <lineage>
        <taxon>Bacteria</taxon>
        <taxon>Pseudomonadati</taxon>
        <taxon>Pseudomonadota</taxon>
        <taxon>Gammaproteobacteria</taxon>
        <taxon>Alteromonadales</taxon>
        <taxon>Colwelliaceae</taxon>
        <taxon>Colwellia</taxon>
    </lineage>
</organism>
<comment type="caution">
    <text evidence="3">The sequence shown here is derived from an EMBL/GenBank/DDBJ whole genome shotgun (WGS) entry which is preliminary data.</text>
</comment>
<gene>
    <name evidence="3" type="ORF">GCM10009111_17640</name>
</gene>
<reference evidence="4" key="1">
    <citation type="journal article" date="2019" name="Int. J. Syst. Evol. Microbiol.">
        <title>The Global Catalogue of Microorganisms (GCM) 10K type strain sequencing project: providing services to taxonomists for standard genome sequencing and annotation.</title>
        <authorList>
            <consortium name="The Broad Institute Genomics Platform"/>
            <consortium name="The Broad Institute Genome Sequencing Center for Infectious Disease"/>
            <person name="Wu L."/>
            <person name="Ma J."/>
        </authorList>
    </citation>
    <scope>NUCLEOTIDE SEQUENCE [LARGE SCALE GENOMIC DNA]</scope>
    <source>
        <strain evidence="4">JCM 15608</strain>
    </source>
</reference>
<dbReference type="Proteomes" id="UP001500021">
    <property type="component" value="Unassembled WGS sequence"/>
</dbReference>
<dbReference type="RefSeq" id="WP_215978969.1">
    <property type="nucleotide sequence ID" value="NZ_BAAAFA010000005.1"/>
</dbReference>
<evidence type="ECO:0000313" key="3">
    <source>
        <dbReference type="EMBL" id="GAA0817001.1"/>
    </source>
</evidence>
<evidence type="ECO:0000256" key="1">
    <source>
        <dbReference type="ARBA" id="ARBA00093464"/>
    </source>
</evidence>
<dbReference type="Pfam" id="PF04219">
    <property type="entry name" value="DUF413"/>
    <property type="match status" value="1"/>
</dbReference>
<proteinExistence type="inferred from homology"/>
<evidence type="ECO:0000313" key="4">
    <source>
        <dbReference type="Proteomes" id="UP001500021"/>
    </source>
</evidence>